<comment type="cofactor">
    <cofactor evidence="6">
        <name>Mg(2+)</name>
        <dbReference type="ChEBI" id="CHEBI:18420"/>
    </cofactor>
    <text evidence="6">Binds 1 Mg(2+) ion per subunit.</text>
</comment>
<dbReference type="Gene3D" id="3.30.470.20">
    <property type="entry name" value="ATP-grasp fold, B domain"/>
    <property type="match status" value="1"/>
</dbReference>
<feature type="binding site" evidence="6">
    <location>
        <position position="191"/>
    </location>
    <ligand>
        <name>Mg(2+)</name>
        <dbReference type="ChEBI" id="CHEBI:18420"/>
    </ligand>
</feature>
<dbReference type="Gene3D" id="3.40.50.261">
    <property type="entry name" value="Succinyl-CoA synthetase domains"/>
    <property type="match status" value="1"/>
</dbReference>
<evidence type="ECO:0000259" key="8">
    <source>
        <dbReference type="PROSITE" id="PS50975"/>
    </source>
</evidence>
<accession>A0A075WF09</accession>
<dbReference type="SUPFAM" id="SSF56059">
    <property type="entry name" value="Glutathione synthetase ATP-binding domain-like"/>
    <property type="match status" value="1"/>
</dbReference>
<keyword evidence="2 6" id="KW-0436">Ligase</keyword>
<dbReference type="InterPro" id="IPR011761">
    <property type="entry name" value="ATP-grasp"/>
</dbReference>
<feature type="binding site" evidence="6">
    <location>
        <position position="94"/>
    </location>
    <ligand>
        <name>ATP</name>
        <dbReference type="ChEBI" id="CHEBI:30616"/>
    </ligand>
</feature>
<dbReference type="PANTHER" id="PTHR11815">
    <property type="entry name" value="SUCCINYL-COA SYNTHETASE BETA CHAIN"/>
    <property type="match status" value="1"/>
</dbReference>
<evidence type="ECO:0000256" key="2">
    <source>
        <dbReference type="ARBA" id="ARBA00022598"/>
    </source>
</evidence>
<reference evidence="9 10" key="1">
    <citation type="submission" date="2013-07" db="EMBL/GenBank/DDBJ databases">
        <title>Genome of Archaeoglobus fulgidus.</title>
        <authorList>
            <person name="Fiebig A."/>
            <person name="Birkeland N.-K."/>
        </authorList>
    </citation>
    <scope>NUCLEOTIDE SEQUENCE [LARGE SCALE GENOMIC DNA]</scope>
    <source>
        <strain evidence="9 10">DSM 8774</strain>
    </source>
</reference>
<dbReference type="GO" id="GO:0006104">
    <property type="term" value="P:succinyl-CoA metabolic process"/>
    <property type="evidence" value="ECO:0007669"/>
    <property type="project" value="TreeGrafter"/>
</dbReference>
<dbReference type="InterPro" id="IPR017866">
    <property type="entry name" value="Succ-CoA_synthase_bsu_CS"/>
</dbReference>
<evidence type="ECO:0000256" key="7">
    <source>
        <dbReference type="PROSITE-ProRule" id="PRU00409"/>
    </source>
</evidence>
<keyword evidence="4 6" id="KW-0547">Nucleotide-binding</keyword>
<dbReference type="GO" id="GO:0042709">
    <property type="term" value="C:succinate-CoA ligase complex"/>
    <property type="evidence" value="ECO:0007669"/>
    <property type="project" value="TreeGrafter"/>
</dbReference>
<evidence type="ECO:0000313" key="10">
    <source>
        <dbReference type="Proteomes" id="UP000028501"/>
    </source>
</evidence>
<dbReference type="GO" id="GO:0006099">
    <property type="term" value="P:tricarboxylic acid cycle"/>
    <property type="evidence" value="ECO:0007669"/>
    <property type="project" value="UniProtKB-UniRule"/>
</dbReference>
<dbReference type="InterPro" id="IPR013650">
    <property type="entry name" value="ATP-grasp_succ-CoA_synth-type"/>
</dbReference>
<dbReference type="PIRSF" id="PIRSF001554">
    <property type="entry name" value="SucCS_beta"/>
    <property type="match status" value="1"/>
</dbReference>
<dbReference type="InterPro" id="IPR005811">
    <property type="entry name" value="SUCC_ACL_C"/>
</dbReference>
<comment type="function">
    <text evidence="6">Succinyl-CoA synthetase functions in the citric acid cycle (TCA), coupling the hydrolysis of succinyl-CoA to the synthesis of either ATP or GTP and thus represents the only step of substrate-level phosphorylation in the TCA. The beta subunit provides nucleotide specificity of the enzyme and binds the substrate succinate, while the binding sites for coenzyme A and phosphate are found in the alpha subunit.</text>
</comment>
<dbReference type="Gene3D" id="3.30.1490.20">
    <property type="entry name" value="ATP-grasp fold, A domain"/>
    <property type="match status" value="1"/>
</dbReference>
<comment type="caution">
    <text evidence="6">Lacks conserved residue(s) required for the propagation of feature annotation.</text>
</comment>
<sequence>MRLHEHQAKQIFAKHGIRVPRGEVATSPEEAEKIAEKLGGRVVVKAQILVGGRGKAGGVKKANSPEEAKEVAKKILGMTIKGHRVEKVLVEEQLNMRKEYYVGYVVDKSSRLPTVIFSRMGGMDVEEIAAKHPDAIHRIYFDPLWGLKDYEVRKALFRAGFEGEEFKQMFDIIKKLVDIAFAYEAELTEINPLAVTDEGFLAADARLNTDDNALYRHPELAELREATEEDPLEREARLKGINYVHLGGNVGVIANGAGLAMATMDIINLMGGKPANFLDTGGGLADPVKMKNCLLHVLKDPNVRVVFINIYAEITRCEKVAEGIILALDEAPRKVPLVVKLAGTNEEIGREMLERYSSEKGAEIHFVESIEEGARKAVELAG</sequence>
<dbReference type="NCBIfam" id="TIGR01016">
    <property type="entry name" value="sucCoAbeta"/>
    <property type="match status" value="1"/>
</dbReference>
<feature type="binding site" evidence="6">
    <location>
        <position position="255"/>
    </location>
    <ligand>
        <name>substrate</name>
        <note>ligand shared with subunit alpha</note>
    </ligand>
</feature>
<dbReference type="FunFam" id="3.30.470.20:FF:000002">
    <property type="entry name" value="Succinate--CoA ligase [ADP-forming] subunit beta"/>
    <property type="match status" value="1"/>
</dbReference>
<dbReference type="PROSITE" id="PS50975">
    <property type="entry name" value="ATP_GRASP"/>
    <property type="match status" value="1"/>
</dbReference>
<evidence type="ECO:0000313" key="9">
    <source>
        <dbReference type="EMBL" id="AIG98551.1"/>
    </source>
</evidence>
<dbReference type="EC" id="6.2.1.5" evidence="6"/>
<dbReference type="GO" id="GO:0004776">
    <property type="term" value="F:succinate-CoA ligase (GDP-forming) activity"/>
    <property type="evidence" value="ECO:0007669"/>
    <property type="project" value="RHEA"/>
</dbReference>
<evidence type="ECO:0000256" key="5">
    <source>
        <dbReference type="ARBA" id="ARBA00022842"/>
    </source>
</evidence>
<evidence type="ECO:0000256" key="1">
    <source>
        <dbReference type="ARBA" id="ARBA00022532"/>
    </source>
</evidence>
<dbReference type="KEGG" id="afg:AFULGI_00017940"/>
<dbReference type="GO" id="GO:0000287">
    <property type="term" value="F:magnesium ion binding"/>
    <property type="evidence" value="ECO:0007669"/>
    <property type="project" value="UniProtKB-UniRule"/>
</dbReference>
<dbReference type="EMBL" id="CP006577">
    <property type="protein sequence ID" value="AIG98551.1"/>
    <property type="molecule type" value="Genomic_DNA"/>
</dbReference>
<comment type="catalytic activity">
    <reaction evidence="6">
        <text>succinate + ATP + CoA = succinyl-CoA + ADP + phosphate</text>
        <dbReference type="Rhea" id="RHEA:17661"/>
        <dbReference type="ChEBI" id="CHEBI:30031"/>
        <dbReference type="ChEBI" id="CHEBI:30616"/>
        <dbReference type="ChEBI" id="CHEBI:43474"/>
        <dbReference type="ChEBI" id="CHEBI:57287"/>
        <dbReference type="ChEBI" id="CHEBI:57292"/>
        <dbReference type="ChEBI" id="CHEBI:456216"/>
        <dbReference type="EC" id="6.2.1.5"/>
    </reaction>
</comment>
<dbReference type="PANTHER" id="PTHR11815:SF10">
    <property type="entry name" value="SUCCINATE--COA LIGASE [GDP-FORMING] SUBUNIT BETA, MITOCHONDRIAL"/>
    <property type="match status" value="1"/>
</dbReference>
<comment type="similarity">
    <text evidence="6">Belongs to the succinate/malate CoA ligase beta subunit family.</text>
</comment>
<keyword evidence="6 7" id="KW-0067">ATP-binding</keyword>
<dbReference type="Pfam" id="PF08442">
    <property type="entry name" value="ATP-grasp_2"/>
    <property type="match status" value="1"/>
</dbReference>
<dbReference type="Pfam" id="PF00549">
    <property type="entry name" value="Ligase_CoA"/>
    <property type="match status" value="1"/>
</dbReference>
<keyword evidence="5 6" id="KW-0460">Magnesium</keyword>
<gene>
    <name evidence="6" type="primary">sucC</name>
    <name evidence="9" type="ORF">AFULGI_00017940</name>
</gene>
<comment type="catalytic activity">
    <reaction evidence="6">
        <text>GTP + succinate + CoA = succinyl-CoA + GDP + phosphate</text>
        <dbReference type="Rhea" id="RHEA:22120"/>
        <dbReference type="ChEBI" id="CHEBI:30031"/>
        <dbReference type="ChEBI" id="CHEBI:37565"/>
        <dbReference type="ChEBI" id="CHEBI:43474"/>
        <dbReference type="ChEBI" id="CHEBI:57287"/>
        <dbReference type="ChEBI" id="CHEBI:57292"/>
        <dbReference type="ChEBI" id="CHEBI:58189"/>
    </reaction>
</comment>
<dbReference type="PROSITE" id="PS01217">
    <property type="entry name" value="SUCCINYL_COA_LIG_3"/>
    <property type="match status" value="1"/>
</dbReference>
<dbReference type="SUPFAM" id="SSF52210">
    <property type="entry name" value="Succinyl-CoA synthetase domains"/>
    <property type="match status" value="1"/>
</dbReference>
<feature type="binding site" evidence="6">
    <location>
        <position position="91"/>
    </location>
    <ligand>
        <name>ATP</name>
        <dbReference type="ChEBI" id="CHEBI:30616"/>
    </ligand>
</feature>
<dbReference type="NCBIfam" id="NF001913">
    <property type="entry name" value="PRK00696.1"/>
    <property type="match status" value="1"/>
</dbReference>
<dbReference type="HOGENOM" id="CLU_037430_0_2_2"/>
<dbReference type="SMR" id="A0A075WF09"/>
<dbReference type="GO" id="GO:0005524">
    <property type="term" value="F:ATP binding"/>
    <property type="evidence" value="ECO:0007669"/>
    <property type="project" value="UniProtKB-UniRule"/>
</dbReference>
<organism evidence="9 10">
    <name type="scientific">Archaeoglobus fulgidus DSM 8774</name>
    <dbReference type="NCBI Taxonomy" id="1344584"/>
    <lineage>
        <taxon>Archaea</taxon>
        <taxon>Methanobacteriati</taxon>
        <taxon>Methanobacteriota</taxon>
        <taxon>Archaeoglobi</taxon>
        <taxon>Archaeoglobales</taxon>
        <taxon>Archaeoglobaceae</taxon>
        <taxon>Archaeoglobus</taxon>
    </lineage>
</organism>
<keyword evidence="1 6" id="KW-0816">Tricarboxylic acid cycle</keyword>
<feature type="domain" description="ATP-grasp" evidence="8">
    <location>
        <begin position="9"/>
        <end position="252"/>
    </location>
</feature>
<evidence type="ECO:0000256" key="3">
    <source>
        <dbReference type="ARBA" id="ARBA00022723"/>
    </source>
</evidence>
<proteinExistence type="inferred from homology"/>
<dbReference type="HAMAP" id="MF_00558">
    <property type="entry name" value="Succ_CoA_beta"/>
    <property type="match status" value="1"/>
</dbReference>
<feature type="binding site" evidence="6">
    <location>
        <position position="45"/>
    </location>
    <ligand>
        <name>ATP</name>
        <dbReference type="ChEBI" id="CHEBI:30616"/>
    </ligand>
</feature>
<feature type="binding site" evidence="6">
    <location>
        <begin position="52"/>
        <end position="54"/>
    </location>
    <ligand>
        <name>ATP</name>
        <dbReference type="ChEBI" id="CHEBI:30616"/>
    </ligand>
</feature>
<feature type="binding site" evidence="6">
    <location>
        <position position="204"/>
    </location>
    <ligand>
        <name>Mg(2+)</name>
        <dbReference type="ChEBI" id="CHEBI:18420"/>
    </ligand>
</feature>
<protein>
    <recommendedName>
        <fullName evidence="6">Succinate--CoA ligase [ADP-forming] subunit beta</fullName>
        <ecNumber evidence="6">6.2.1.5</ecNumber>
    </recommendedName>
    <alternativeName>
        <fullName evidence="6">Succinyl-CoA synthetase subunit beta</fullName>
        <shortName evidence="6">SCS-beta</shortName>
    </alternativeName>
</protein>
<evidence type="ECO:0000256" key="4">
    <source>
        <dbReference type="ARBA" id="ARBA00022741"/>
    </source>
</evidence>
<dbReference type="GO" id="GO:0004775">
    <property type="term" value="F:succinate-CoA ligase (ADP-forming) activity"/>
    <property type="evidence" value="ECO:0007669"/>
    <property type="project" value="UniProtKB-UniRule"/>
</dbReference>
<dbReference type="Proteomes" id="UP000028501">
    <property type="component" value="Chromosome"/>
</dbReference>
<dbReference type="InterPro" id="IPR016102">
    <property type="entry name" value="Succinyl-CoA_synth-like"/>
</dbReference>
<dbReference type="UniPathway" id="UPA00223">
    <property type="reaction ID" value="UER00999"/>
</dbReference>
<dbReference type="FunFam" id="3.30.1490.20:FF:000014">
    <property type="entry name" value="Succinate--CoA ligase [ADP-forming] subunit beta"/>
    <property type="match status" value="1"/>
</dbReference>
<evidence type="ECO:0000256" key="6">
    <source>
        <dbReference type="HAMAP-Rule" id="MF_00558"/>
    </source>
</evidence>
<comment type="pathway">
    <text evidence="6">Carbohydrate metabolism; tricarboxylic acid cycle; succinate from succinyl-CoA (ligase route): step 1/1.</text>
</comment>
<feature type="binding site" evidence="6">
    <location>
        <position position="99"/>
    </location>
    <ligand>
        <name>ATP</name>
        <dbReference type="ChEBI" id="CHEBI:30616"/>
    </ligand>
</feature>
<dbReference type="AlphaFoldDB" id="A0A075WF09"/>
<dbReference type="InterPro" id="IPR005809">
    <property type="entry name" value="Succ_CoA_ligase-like_bsu"/>
</dbReference>
<dbReference type="InterPro" id="IPR013815">
    <property type="entry name" value="ATP_grasp_subdomain_1"/>
</dbReference>
<dbReference type="RefSeq" id="WP_048064709.1">
    <property type="nucleotide sequence ID" value="NZ_CP006577.1"/>
</dbReference>
<dbReference type="GeneID" id="24795289"/>
<comment type="subunit">
    <text evidence="6">Heterotetramer of two alpha and two beta subunits.</text>
</comment>
<name>A0A075WF09_ARCFL</name>
<keyword evidence="3 6" id="KW-0479">Metal-binding</keyword>